<organism evidence="1 2">
    <name type="scientific">Ancylostoma ceylanicum</name>
    <dbReference type="NCBI Taxonomy" id="53326"/>
    <lineage>
        <taxon>Eukaryota</taxon>
        <taxon>Metazoa</taxon>
        <taxon>Ecdysozoa</taxon>
        <taxon>Nematoda</taxon>
        <taxon>Chromadorea</taxon>
        <taxon>Rhabditida</taxon>
        <taxon>Rhabditina</taxon>
        <taxon>Rhabditomorpha</taxon>
        <taxon>Strongyloidea</taxon>
        <taxon>Ancylostomatidae</taxon>
        <taxon>Ancylostomatinae</taxon>
        <taxon>Ancylostoma</taxon>
    </lineage>
</organism>
<protein>
    <submittedName>
        <fullName evidence="1">Uncharacterized protein</fullName>
    </submittedName>
</protein>
<dbReference type="Proteomes" id="UP000024635">
    <property type="component" value="Unassembled WGS sequence"/>
</dbReference>
<accession>A0A016UNE4</accession>
<dbReference type="EMBL" id="JARK01001369">
    <property type="protein sequence ID" value="EYC16436.1"/>
    <property type="molecule type" value="Genomic_DNA"/>
</dbReference>
<name>A0A016UNE4_9BILA</name>
<evidence type="ECO:0000313" key="2">
    <source>
        <dbReference type="Proteomes" id="UP000024635"/>
    </source>
</evidence>
<evidence type="ECO:0000313" key="1">
    <source>
        <dbReference type="EMBL" id="EYC16436.1"/>
    </source>
</evidence>
<comment type="caution">
    <text evidence="1">The sequence shown here is derived from an EMBL/GenBank/DDBJ whole genome shotgun (WGS) entry which is preliminary data.</text>
</comment>
<reference evidence="2" key="1">
    <citation type="journal article" date="2015" name="Nat. Genet.">
        <title>The genome and transcriptome of the zoonotic hookworm Ancylostoma ceylanicum identify infection-specific gene families.</title>
        <authorList>
            <person name="Schwarz E.M."/>
            <person name="Hu Y."/>
            <person name="Antoshechkin I."/>
            <person name="Miller M.M."/>
            <person name="Sternberg P.W."/>
            <person name="Aroian R.V."/>
        </authorList>
    </citation>
    <scope>NUCLEOTIDE SEQUENCE</scope>
    <source>
        <strain evidence="2">HY135</strain>
    </source>
</reference>
<gene>
    <name evidence="1" type="primary">Acey_s0033.g2660</name>
    <name evidence="1" type="ORF">Y032_0033g2660</name>
</gene>
<proteinExistence type="predicted"/>
<keyword evidence="2" id="KW-1185">Reference proteome</keyword>
<dbReference type="AlphaFoldDB" id="A0A016UNE4"/>
<sequence length="90" mass="10225">MLRGGGHFETDECYRSRQTVSLKDQSGLNKHTRAARSRRVVCLDRLPPKHGSDGFLRANKYVLPEYFTLGPGCTIEITQDKHVHDRINDG</sequence>